<feature type="disulfide bond" description="Redox-active" evidence="4">
    <location>
        <begin position="85"/>
        <end position="89"/>
    </location>
</feature>
<dbReference type="PROSITE" id="PS51257">
    <property type="entry name" value="PROKAR_LIPOPROTEIN"/>
    <property type="match status" value="1"/>
</dbReference>
<evidence type="ECO:0000256" key="5">
    <source>
        <dbReference type="SAM" id="SignalP"/>
    </source>
</evidence>
<accession>A0A839HLF2</accession>
<dbReference type="GO" id="GO:0046872">
    <property type="term" value="F:metal ion binding"/>
    <property type="evidence" value="ECO:0007669"/>
    <property type="project" value="UniProtKB-KW"/>
</dbReference>
<dbReference type="EMBL" id="JACIVI010000004">
    <property type="protein sequence ID" value="MBB1162756.1"/>
    <property type="molecule type" value="Genomic_DNA"/>
</dbReference>
<dbReference type="PROSITE" id="PS51352">
    <property type="entry name" value="THIOREDOXIN_2"/>
    <property type="match status" value="1"/>
</dbReference>
<keyword evidence="3" id="KW-0479">Metal-binding</keyword>
<dbReference type="InterPro" id="IPR036249">
    <property type="entry name" value="Thioredoxin-like_sf"/>
</dbReference>
<comment type="caution">
    <text evidence="7">The sequence shown here is derived from an EMBL/GenBank/DDBJ whole genome shotgun (WGS) entry which is preliminary data.</text>
</comment>
<feature type="domain" description="Thioredoxin" evidence="6">
    <location>
        <begin position="33"/>
        <end position="210"/>
    </location>
</feature>
<evidence type="ECO:0000256" key="1">
    <source>
        <dbReference type="ARBA" id="ARBA00010996"/>
    </source>
</evidence>
<sequence length="212" mass="22444">MKLSVARHPRLRLLAAGFLVALGAALAGCGDASGPGAAKSSFKAVDITGLDYGKSLKLSDPDGQVRSLADYAGKLVVVFFGYTQCPDVCPTTMAELAQVKKQLGADGDKLQAIFVTVDPERDSAELLKAYMASFDPAFVALRGTPGETQAVAQGFKVFYQKVPNKDGGEGYTLDHTAGAYVFDTQGRTRLFVRYGTPIEAWVADLRTLLAGG</sequence>
<dbReference type="CDD" id="cd02968">
    <property type="entry name" value="SCO"/>
    <property type="match status" value="1"/>
</dbReference>
<evidence type="ECO:0000313" key="8">
    <source>
        <dbReference type="Proteomes" id="UP000586093"/>
    </source>
</evidence>
<evidence type="ECO:0000256" key="2">
    <source>
        <dbReference type="ARBA" id="ARBA00023008"/>
    </source>
</evidence>
<dbReference type="Gene3D" id="3.40.30.10">
    <property type="entry name" value="Glutaredoxin"/>
    <property type="match status" value="1"/>
</dbReference>
<dbReference type="InterPro" id="IPR003782">
    <property type="entry name" value="SCO1/SenC"/>
</dbReference>
<feature type="binding site" evidence="3">
    <location>
        <position position="89"/>
    </location>
    <ligand>
        <name>Cu cation</name>
        <dbReference type="ChEBI" id="CHEBI:23378"/>
    </ligand>
</feature>
<dbReference type="InterPro" id="IPR013766">
    <property type="entry name" value="Thioredoxin_domain"/>
</dbReference>
<proteinExistence type="inferred from homology"/>
<comment type="similarity">
    <text evidence="1">Belongs to the SCO1/2 family.</text>
</comment>
<keyword evidence="2 3" id="KW-0186">Copper</keyword>
<dbReference type="Pfam" id="PF02630">
    <property type="entry name" value="SCO1-SenC"/>
    <property type="match status" value="1"/>
</dbReference>
<evidence type="ECO:0000259" key="6">
    <source>
        <dbReference type="PROSITE" id="PS51352"/>
    </source>
</evidence>
<keyword evidence="4" id="KW-1015">Disulfide bond</keyword>
<reference evidence="7 8" key="1">
    <citation type="submission" date="2020-08" db="EMBL/GenBank/DDBJ databases">
        <title>Aquariorum lacteus gen. nov., sp. nov., a new member of the family Comamonadaceae, isolated from freshwater aquarium.</title>
        <authorList>
            <person name="Chun S.-J."/>
        </authorList>
    </citation>
    <scope>NUCLEOTIDE SEQUENCE [LARGE SCALE GENOMIC DNA]</scope>
    <source>
        <strain evidence="7 8">SJAQ100</strain>
    </source>
</reference>
<feature type="binding site" evidence="3">
    <location>
        <position position="175"/>
    </location>
    <ligand>
        <name>Cu cation</name>
        <dbReference type="ChEBI" id="CHEBI:23378"/>
    </ligand>
</feature>
<name>A0A839HLF2_9BURK</name>
<feature type="signal peptide" evidence="5">
    <location>
        <begin position="1"/>
        <end position="27"/>
    </location>
</feature>
<dbReference type="FunFam" id="3.40.30.10:FF:000013">
    <property type="entry name" value="Blast:Protein SCO1 homolog, mitochondrial"/>
    <property type="match status" value="1"/>
</dbReference>
<evidence type="ECO:0000256" key="4">
    <source>
        <dbReference type="PIRSR" id="PIRSR603782-2"/>
    </source>
</evidence>
<evidence type="ECO:0000256" key="3">
    <source>
        <dbReference type="PIRSR" id="PIRSR603782-1"/>
    </source>
</evidence>
<dbReference type="Proteomes" id="UP000586093">
    <property type="component" value="Unassembled WGS sequence"/>
</dbReference>
<feature type="binding site" evidence="3">
    <location>
        <position position="85"/>
    </location>
    <ligand>
        <name>Cu cation</name>
        <dbReference type="ChEBI" id="CHEBI:23378"/>
    </ligand>
</feature>
<dbReference type="PANTHER" id="PTHR12151">
    <property type="entry name" value="ELECTRON TRANSPORT PROTIN SCO1/SENC FAMILY MEMBER"/>
    <property type="match status" value="1"/>
</dbReference>
<evidence type="ECO:0000313" key="7">
    <source>
        <dbReference type="EMBL" id="MBB1162756.1"/>
    </source>
</evidence>
<gene>
    <name evidence="7" type="ORF">H4F90_12275</name>
</gene>
<dbReference type="RefSeq" id="WP_182664980.1">
    <property type="nucleotide sequence ID" value="NZ_JACIVI010000004.1"/>
</dbReference>
<organism evidence="7 8">
    <name type="scientific">Aquariibacter albus</name>
    <dbReference type="NCBI Taxonomy" id="2759899"/>
    <lineage>
        <taxon>Bacteria</taxon>
        <taxon>Pseudomonadati</taxon>
        <taxon>Pseudomonadota</taxon>
        <taxon>Betaproteobacteria</taxon>
        <taxon>Burkholderiales</taxon>
        <taxon>Sphaerotilaceae</taxon>
        <taxon>Aquariibacter</taxon>
    </lineage>
</organism>
<protein>
    <submittedName>
        <fullName evidence="7">SCO family protein</fullName>
    </submittedName>
</protein>
<dbReference type="PANTHER" id="PTHR12151:SF25">
    <property type="entry name" value="LINALOOL DEHYDRATASE_ISOMERASE DOMAIN-CONTAINING PROTEIN"/>
    <property type="match status" value="1"/>
</dbReference>
<dbReference type="AlphaFoldDB" id="A0A839HLF2"/>
<keyword evidence="8" id="KW-1185">Reference proteome</keyword>
<feature type="chain" id="PRO_5033029709" evidence="5">
    <location>
        <begin position="28"/>
        <end position="212"/>
    </location>
</feature>
<keyword evidence="5" id="KW-0732">Signal</keyword>
<dbReference type="SUPFAM" id="SSF52833">
    <property type="entry name" value="Thioredoxin-like"/>
    <property type="match status" value="1"/>
</dbReference>